<proteinExistence type="predicted"/>
<feature type="signal peptide" evidence="1">
    <location>
        <begin position="1"/>
        <end position="21"/>
    </location>
</feature>
<dbReference type="Proteomes" id="UP000660862">
    <property type="component" value="Unassembled WGS sequence"/>
</dbReference>
<accession>A0A917HTI5</accession>
<dbReference type="GO" id="GO:0006508">
    <property type="term" value="P:proteolysis"/>
    <property type="evidence" value="ECO:0007669"/>
    <property type="project" value="InterPro"/>
</dbReference>
<reference evidence="3" key="2">
    <citation type="submission" date="2020-09" db="EMBL/GenBank/DDBJ databases">
        <authorList>
            <person name="Sun Q."/>
            <person name="Zhou Y."/>
        </authorList>
    </citation>
    <scope>NUCLEOTIDE SEQUENCE</scope>
    <source>
        <strain evidence="3">CGMCC 1.12195</strain>
    </source>
</reference>
<evidence type="ECO:0000256" key="1">
    <source>
        <dbReference type="SAM" id="SignalP"/>
    </source>
</evidence>
<dbReference type="PANTHER" id="PTHR12147:SF26">
    <property type="entry name" value="PEPTIDASE M28 DOMAIN-CONTAINING PROTEIN"/>
    <property type="match status" value="1"/>
</dbReference>
<dbReference type="InterPro" id="IPR045175">
    <property type="entry name" value="M28_fam"/>
</dbReference>
<feature type="domain" description="Peptidase M28" evidence="2">
    <location>
        <begin position="88"/>
        <end position="280"/>
    </location>
</feature>
<comment type="caution">
    <text evidence="3">The sequence shown here is derived from an EMBL/GenBank/DDBJ whole genome shotgun (WGS) entry which is preliminary data.</text>
</comment>
<keyword evidence="1" id="KW-0732">Signal</keyword>
<keyword evidence="3" id="KW-0645">Protease</keyword>
<sequence>MGVRILSIALFFCLVGAGVEAQEIDKELLLNDIKTLSSDTFAGRKPGTQGHQRAMNYLTARFRALDLKDFRQGYLDTFEIEDRLKGYNVIGYIPGQRRETIVVSAHYDHLGERDGKRYLGADDNASGVSALLALAAYFSEHTPAYTLIFVAFDAEEMGLRGANAFVNNPPIPLEHILLNINMDMVSRSDRNELYACGTYHYPHLLPFINTDNPVVTLKTGHDEPGSGHQDWTTQSDHAAFHRVGIPFIYFGVEDHPDYHTPNDTYEHIQPDFFYNAVLTIRDIVERINRNADLLKTRNSAM</sequence>
<dbReference type="Pfam" id="PF04389">
    <property type="entry name" value="Peptidase_M28"/>
    <property type="match status" value="1"/>
</dbReference>
<protein>
    <submittedName>
        <fullName evidence="3">Aminopeptidase</fullName>
    </submittedName>
</protein>
<keyword evidence="4" id="KW-1185">Reference proteome</keyword>
<dbReference type="SUPFAM" id="SSF53187">
    <property type="entry name" value="Zn-dependent exopeptidases"/>
    <property type="match status" value="1"/>
</dbReference>
<dbReference type="GO" id="GO:0004177">
    <property type="term" value="F:aminopeptidase activity"/>
    <property type="evidence" value="ECO:0007669"/>
    <property type="project" value="UniProtKB-KW"/>
</dbReference>
<dbReference type="GO" id="GO:0008235">
    <property type="term" value="F:metalloexopeptidase activity"/>
    <property type="evidence" value="ECO:0007669"/>
    <property type="project" value="InterPro"/>
</dbReference>
<dbReference type="Gene3D" id="3.40.630.10">
    <property type="entry name" value="Zn peptidases"/>
    <property type="match status" value="1"/>
</dbReference>
<dbReference type="InterPro" id="IPR007484">
    <property type="entry name" value="Peptidase_M28"/>
</dbReference>
<feature type="chain" id="PRO_5037172271" evidence="1">
    <location>
        <begin position="22"/>
        <end position="301"/>
    </location>
</feature>
<organism evidence="3 4">
    <name type="scientific">Parapedobacter pyrenivorans</name>
    <dbReference type="NCBI Taxonomy" id="1305674"/>
    <lineage>
        <taxon>Bacteria</taxon>
        <taxon>Pseudomonadati</taxon>
        <taxon>Bacteroidota</taxon>
        <taxon>Sphingobacteriia</taxon>
        <taxon>Sphingobacteriales</taxon>
        <taxon>Sphingobacteriaceae</taxon>
        <taxon>Parapedobacter</taxon>
    </lineage>
</organism>
<dbReference type="RefSeq" id="WP_188506231.1">
    <property type="nucleotide sequence ID" value="NZ_BMER01000002.1"/>
</dbReference>
<keyword evidence="3" id="KW-0378">Hydrolase</keyword>
<gene>
    <name evidence="3" type="ORF">GCM10007415_23370</name>
</gene>
<evidence type="ECO:0000313" key="3">
    <source>
        <dbReference type="EMBL" id="GGG88664.1"/>
    </source>
</evidence>
<dbReference type="EMBL" id="BMER01000002">
    <property type="protein sequence ID" value="GGG88664.1"/>
    <property type="molecule type" value="Genomic_DNA"/>
</dbReference>
<name>A0A917HTI5_9SPHI</name>
<dbReference type="AlphaFoldDB" id="A0A917HTI5"/>
<reference evidence="3" key="1">
    <citation type="journal article" date="2014" name="Int. J. Syst. Evol. Microbiol.">
        <title>Complete genome sequence of Corynebacterium casei LMG S-19264T (=DSM 44701T), isolated from a smear-ripened cheese.</title>
        <authorList>
            <consortium name="US DOE Joint Genome Institute (JGI-PGF)"/>
            <person name="Walter F."/>
            <person name="Albersmeier A."/>
            <person name="Kalinowski J."/>
            <person name="Ruckert C."/>
        </authorList>
    </citation>
    <scope>NUCLEOTIDE SEQUENCE</scope>
    <source>
        <strain evidence="3">CGMCC 1.12195</strain>
    </source>
</reference>
<keyword evidence="3" id="KW-0031">Aminopeptidase</keyword>
<evidence type="ECO:0000259" key="2">
    <source>
        <dbReference type="Pfam" id="PF04389"/>
    </source>
</evidence>
<dbReference type="PANTHER" id="PTHR12147">
    <property type="entry name" value="METALLOPEPTIDASE M28 FAMILY MEMBER"/>
    <property type="match status" value="1"/>
</dbReference>
<evidence type="ECO:0000313" key="4">
    <source>
        <dbReference type="Proteomes" id="UP000660862"/>
    </source>
</evidence>